<name>M1WGR5_CLAP2</name>
<dbReference type="HOGENOM" id="CLU_3435936_0_0_1"/>
<dbReference type="VEuPathDB" id="FungiDB:CPUR_08724"/>
<sequence>MPYVDTCKALPLF</sequence>
<comment type="caution">
    <text evidence="1">The sequence shown here is derived from an EMBL/GenBank/DDBJ whole genome shotgun (WGS) entry which is preliminary data.</text>
</comment>
<keyword evidence="2" id="KW-1185">Reference proteome</keyword>
<gene>
    <name evidence="1" type="ORF">CPUR_08724</name>
</gene>
<accession>M1WGR5</accession>
<evidence type="ECO:0000313" key="1">
    <source>
        <dbReference type="EMBL" id="CCE34788.1"/>
    </source>
</evidence>
<dbReference type="EMBL" id="CAGA01000115">
    <property type="protein sequence ID" value="CCE34788.1"/>
    <property type="molecule type" value="Genomic_DNA"/>
</dbReference>
<organism evidence="1 2">
    <name type="scientific">Claviceps purpurea (strain 20.1)</name>
    <name type="common">Ergot fungus</name>
    <name type="synonym">Sphacelia segetum</name>
    <dbReference type="NCBI Taxonomy" id="1111077"/>
    <lineage>
        <taxon>Eukaryota</taxon>
        <taxon>Fungi</taxon>
        <taxon>Dikarya</taxon>
        <taxon>Ascomycota</taxon>
        <taxon>Pezizomycotina</taxon>
        <taxon>Sordariomycetes</taxon>
        <taxon>Hypocreomycetidae</taxon>
        <taxon>Hypocreales</taxon>
        <taxon>Clavicipitaceae</taxon>
        <taxon>Claviceps</taxon>
    </lineage>
</organism>
<proteinExistence type="predicted"/>
<reference evidence="1 2" key="1">
    <citation type="journal article" date="2013" name="PLoS Genet.">
        <title>Plant-symbiotic fungi as chemical engineers: Multi-genome analysis of the Clavicipitaceae reveals dynamics of alkaloid loci.</title>
        <authorList>
            <person name="Schardl C.L."/>
            <person name="Young C.A."/>
            <person name="Hesse U."/>
            <person name="Amyotte S.G."/>
            <person name="Andreeva K."/>
            <person name="Calie P.J."/>
            <person name="Fleetwood D.J."/>
            <person name="Haws D.C."/>
            <person name="Moore N."/>
            <person name="Oeser B."/>
            <person name="Panaccione D.G."/>
            <person name="Schweri K.K."/>
            <person name="Voisey C.R."/>
            <person name="Farman M.L."/>
            <person name="Jaromczyk J.W."/>
            <person name="Roe B.A."/>
            <person name="O'Sullivan D.M."/>
            <person name="Scott B."/>
            <person name="Tudzynski P."/>
            <person name="An Z."/>
            <person name="Arnaoudova E.G."/>
            <person name="Bullock C.T."/>
            <person name="Charlton N.D."/>
            <person name="Chen L."/>
            <person name="Cox M."/>
            <person name="Dinkins R.D."/>
            <person name="Florea S."/>
            <person name="Glenn A.E."/>
            <person name="Gordon A."/>
            <person name="Gueldener U."/>
            <person name="Harris D.R."/>
            <person name="Hollin W."/>
            <person name="Jaromczyk J."/>
            <person name="Johnson R.D."/>
            <person name="Khan A.K."/>
            <person name="Leistner E."/>
            <person name="Leuchtmann A."/>
            <person name="Li C."/>
            <person name="Liu J."/>
            <person name="Liu J."/>
            <person name="Liu M."/>
            <person name="Mace W."/>
            <person name="Machado C."/>
            <person name="Nagabhyru P."/>
            <person name="Pan J."/>
            <person name="Schmid J."/>
            <person name="Sugawara K."/>
            <person name="Steiner U."/>
            <person name="Takach J.E."/>
            <person name="Tanaka E."/>
            <person name="Webb J.S."/>
            <person name="Wilson E.V."/>
            <person name="Wiseman J.L."/>
            <person name="Yoshida R."/>
            <person name="Zeng Z."/>
        </authorList>
    </citation>
    <scope>NUCLEOTIDE SEQUENCE [LARGE SCALE GENOMIC DNA]</scope>
    <source>
        <strain evidence="1 2">20.1</strain>
    </source>
</reference>
<evidence type="ECO:0000313" key="2">
    <source>
        <dbReference type="Proteomes" id="UP000016801"/>
    </source>
</evidence>
<protein>
    <submittedName>
        <fullName evidence="1">Uncharacterized protein</fullName>
    </submittedName>
</protein>
<dbReference type="Proteomes" id="UP000016801">
    <property type="component" value="Unassembled WGS sequence"/>
</dbReference>